<keyword evidence="2" id="KW-1133">Transmembrane helix</keyword>
<dbReference type="FunFam" id="2.30.30.30:FF:000031">
    <property type="entry name" value="40S ribosomal protein S4-3"/>
    <property type="match status" value="1"/>
</dbReference>
<gene>
    <name evidence="3" type="primary">RPS4_19</name>
    <name evidence="3" type="ORF">Zm00014a_031102</name>
</gene>
<proteinExistence type="predicted"/>
<dbReference type="PANTHER" id="PTHR11581:SF44">
    <property type="entry name" value="RIBOSOMAL PROTEIN S4E CENTRAL REGION DOMAIN-CONTAINING PROTEIN"/>
    <property type="match status" value="1"/>
</dbReference>
<feature type="transmembrane region" description="Helical" evidence="2">
    <location>
        <begin position="216"/>
        <end position="233"/>
    </location>
</feature>
<dbReference type="CDD" id="cd06087">
    <property type="entry name" value="KOW_RPS4"/>
    <property type="match status" value="1"/>
</dbReference>
<dbReference type="Proteomes" id="UP000251960">
    <property type="component" value="Chromosome 7"/>
</dbReference>
<dbReference type="GO" id="GO:0003735">
    <property type="term" value="F:structural constituent of ribosome"/>
    <property type="evidence" value="ECO:0007669"/>
    <property type="project" value="InterPro"/>
</dbReference>
<accession>A0A3L6DVS8</accession>
<evidence type="ECO:0000256" key="2">
    <source>
        <dbReference type="SAM" id="Phobius"/>
    </source>
</evidence>
<sequence>MANIIRKCWDPNLDKRPDMDEVVRLLEALDTRKRGGMTPKGQAGGQGGNLLIDLFRHCDNPLGEKQKTPSGSARQPLQLTNDVTKMMQKHQLETPQFHQTRFSVLLNVPRSIEKFYFHVVAGIHLRDVSFLIPHSWLPAMLDDQMSFPSLRQTRTTGCFRLHPIRDEDAKFKLCNGRSVQFDVGNVVMVTGGRNIGHVGVIKNWEKHKGIFEVIDVLLGAFCMLCLVFSYLLYSEDRDRGRRRGSAALDDPHTTATVEGGHTEALLEYEKHKIETGEFQVASSALPDRFGSESQVGGSHVSGSGRARRESATRAMQGWHSQRLLGNGEIADPIIKDKGPIVLKKDKTPKSSGTFLHYVSFTSVLPLLTNCCSAKRKRTLSLEDDRVIPYKSDQLQ</sequence>
<evidence type="ECO:0000256" key="1">
    <source>
        <dbReference type="SAM" id="MobiDB-lite"/>
    </source>
</evidence>
<dbReference type="GO" id="GO:0006412">
    <property type="term" value="P:translation"/>
    <property type="evidence" value="ECO:0007669"/>
    <property type="project" value="InterPro"/>
</dbReference>
<dbReference type="ExpressionAtlas" id="A0A3L6DVS8">
    <property type="expression patterns" value="baseline and differential"/>
</dbReference>
<dbReference type="GO" id="GO:0005840">
    <property type="term" value="C:ribosome"/>
    <property type="evidence" value="ECO:0007669"/>
    <property type="project" value="UniProtKB-KW"/>
</dbReference>
<dbReference type="Gene3D" id="2.30.30.30">
    <property type="match status" value="1"/>
</dbReference>
<keyword evidence="3" id="KW-0687">Ribonucleoprotein</keyword>
<dbReference type="AlphaFoldDB" id="A0A3L6DVS8"/>
<feature type="region of interest" description="Disordered" evidence="1">
    <location>
        <begin position="289"/>
        <end position="309"/>
    </location>
</feature>
<dbReference type="PANTHER" id="PTHR11581">
    <property type="entry name" value="30S/40S RIBOSOMAL PROTEIN S4"/>
    <property type="match status" value="1"/>
</dbReference>
<dbReference type="EMBL" id="NCVQ01000008">
    <property type="protein sequence ID" value="PWZ12438.1"/>
    <property type="molecule type" value="Genomic_DNA"/>
</dbReference>
<keyword evidence="2" id="KW-0812">Transmembrane</keyword>
<keyword evidence="3" id="KW-0689">Ribosomal protein</keyword>
<protein>
    <submittedName>
        <fullName evidence="3">40S ribosomal protein S4</fullName>
    </submittedName>
</protein>
<dbReference type="InterPro" id="IPR014722">
    <property type="entry name" value="Rib_uL2_dom2"/>
</dbReference>
<dbReference type="InterPro" id="IPR000876">
    <property type="entry name" value="Ribosomal_eS4"/>
</dbReference>
<organism evidence="3 4">
    <name type="scientific">Zea mays</name>
    <name type="common">Maize</name>
    <dbReference type="NCBI Taxonomy" id="4577"/>
    <lineage>
        <taxon>Eukaryota</taxon>
        <taxon>Viridiplantae</taxon>
        <taxon>Streptophyta</taxon>
        <taxon>Embryophyta</taxon>
        <taxon>Tracheophyta</taxon>
        <taxon>Spermatophyta</taxon>
        <taxon>Magnoliopsida</taxon>
        <taxon>Liliopsida</taxon>
        <taxon>Poales</taxon>
        <taxon>Poaceae</taxon>
        <taxon>PACMAD clade</taxon>
        <taxon>Panicoideae</taxon>
        <taxon>Andropogonodae</taxon>
        <taxon>Andropogoneae</taxon>
        <taxon>Tripsacinae</taxon>
        <taxon>Zea</taxon>
    </lineage>
</organism>
<name>A0A3L6DVS8_MAIZE</name>
<evidence type="ECO:0000313" key="3">
    <source>
        <dbReference type="EMBL" id="PWZ12438.1"/>
    </source>
</evidence>
<reference evidence="3 4" key="1">
    <citation type="journal article" date="2018" name="Nat. Genet.">
        <title>Extensive intraspecific gene order and gene structural variations between Mo17 and other maize genomes.</title>
        <authorList>
            <person name="Sun S."/>
            <person name="Zhou Y."/>
            <person name="Chen J."/>
            <person name="Shi J."/>
            <person name="Zhao H."/>
            <person name="Zhao H."/>
            <person name="Song W."/>
            <person name="Zhang M."/>
            <person name="Cui Y."/>
            <person name="Dong X."/>
            <person name="Liu H."/>
            <person name="Ma X."/>
            <person name="Jiao Y."/>
            <person name="Wang B."/>
            <person name="Wei X."/>
            <person name="Stein J.C."/>
            <person name="Glaubitz J.C."/>
            <person name="Lu F."/>
            <person name="Yu G."/>
            <person name="Liang C."/>
            <person name="Fengler K."/>
            <person name="Li B."/>
            <person name="Rafalski A."/>
            <person name="Schnable P.S."/>
            <person name="Ware D.H."/>
            <person name="Buckler E.S."/>
            <person name="Lai J."/>
        </authorList>
    </citation>
    <scope>NUCLEOTIDE SEQUENCE [LARGE SCALE GENOMIC DNA]</scope>
    <source>
        <strain evidence="4">cv. Missouri 17</strain>
        <tissue evidence="3">Seedling</tissue>
    </source>
</reference>
<feature type="compositionally biased region" description="Low complexity" evidence="1">
    <location>
        <begin position="291"/>
        <end position="304"/>
    </location>
</feature>
<dbReference type="InterPro" id="IPR041982">
    <property type="entry name" value="Ribosomal_eS4_KOW"/>
</dbReference>
<evidence type="ECO:0000313" key="4">
    <source>
        <dbReference type="Proteomes" id="UP000251960"/>
    </source>
</evidence>
<keyword evidence="2" id="KW-0472">Membrane</keyword>
<comment type="caution">
    <text evidence="3">The sequence shown here is derived from an EMBL/GenBank/DDBJ whole genome shotgun (WGS) entry which is preliminary data.</text>
</comment>